<dbReference type="SUPFAM" id="SSF52172">
    <property type="entry name" value="CheY-like"/>
    <property type="match status" value="2"/>
</dbReference>
<accession>A0A7J0BGH9</accession>
<evidence type="ECO:0000259" key="4">
    <source>
        <dbReference type="PROSITE" id="PS51832"/>
    </source>
</evidence>
<comment type="caution">
    <text evidence="5">The sequence shown here is derived from an EMBL/GenBank/DDBJ whole genome shotgun (WGS) entry which is preliminary data.</text>
</comment>
<keyword evidence="1" id="KW-0597">Phosphoprotein</keyword>
<evidence type="ECO:0008006" key="7">
    <source>
        <dbReference type="Google" id="ProtNLM"/>
    </source>
</evidence>
<dbReference type="SMART" id="SM00448">
    <property type="entry name" value="REC"/>
    <property type="match status" value="2"/>
</dbReference>
<dbReference type="Pfam" id="PF00072">
    <property type="entry name" value="Response_reg"/>
    <property type="match status" value="2"/>
</dbReference>
<gene>
    <name evidence="5" type="ORF">DSM101010T_10130</name>
</gene>
<evidence type="ECO:0000259" key="3">
    <source>
        <dbReference type="PROSITE" id="PS50110"/>
    </source>
</evidence>
<feature type="modified residue" description="4-aspartylphosphate" evidence="1">
    <location>
        <position position="184"/>
    </location>
</feature>
<proteinExistence type="predicted"/>
<dbReference type="Gene3D" id="1.10.3210.10">
    <property type="entry name" value="Hypothetical protein af1432"/>
    <property type="match status" value="1"/>
</dbReference>
<sequence>MPSQQIEPHILIADDSRSARDFLKSQLTSLRPGIHEAENGIEAFEIASSRYLDLIITDVQMPGMDGLELCRKLKDDPATQGVPIIILSNMDTDQDISNGFDAGAVGYLAKADCKAELLQRVERTLERSALLRGRGVLVVDDSVSIRTAVARSLAQAGFRVIEADNGREALSRLASFQPDLILSDIHMPVMDGQHFCKAVRAMEQYQNTPFVVMSSSSDRRMLREMAEKGADAYLVKPFNVEEVVLLAEKLLSDHGMMLLQERYRLTRERTMLLSAIASLIQALEARDAYTRGHSESVASLSKSLAQYMGLCAEDVERIILAARLHDIGKIGIADSVLLKQGKLSDDEYECIREHPVKGTQILKPIPSMQSILDAVMYHHERMDGSGYPLGLKGTSIPLDARVVAVADVYDALTSNRPYRSAMKYEEAIGVIKKMRGAHLCPECVDAFLSMMKDGESGVPVRNNDKRGSSRKKSVVA</sequence>
<reference evidence="5 6" key="1">
    <citation type="submission" date="2020-05" db="EMBL/GenBank/DDBJ databases">
        <title>Draft genome sequence of Desulfovibrio sp. strain HN2T.</title>
        <authorList>
            <person name="Ueno A."/>
            <person name="Tamazawa S."/>
            <person name="Tamamura S."/>
            <person name="Murakami T."/>
            <person name="Kiyama T."/>
            <person name="Inomata H."/>
            <person name="Amano Y."/>
            <person name="Miyakawa K."/>
            <person name="Tamaki H."/>
            <person name="Naganuma T."/>
            <person name="Kaneko K."/>
        </authorList>
    </citation>
    <scope>NUCLEOTIDE SEQUENCE [LARGE SCALE GENOMIC DNA]</scope>
    <source>
        <strain evidence="5 6">HN2</strain>
    </source>
</reference>
<name>A0A7J0BGH9_9BACT</name>
<evidence type="ECO:0000313" key="5">
    <source>
        <dbReference type="EMBL" id="GFM32648.1"/>
    </source>
</evidence>
<keyword evidence="6" id="KW-1185">Reference proteome</keyword>
<organism evidence="5 6">
    <name type="scientific">Desulfovibrio subterraneus</name>
    <dbReference type="NCBI Taxonomy" id="2718620"/>
    <lineage>
        <taxon>Bacteria</taxon>
        <taxon>Pseudomonadati</taxon>
        <taxon>Thermodesulfobacteriota</taxon>
        <taxon>Desulfovibrionia</taxon>
        <taxon>Desulfovibrionales</taxon>
        <taxon>Desulfovibrionaceae</taxon>
        <taxon>Desulfovibrio</taxon>
    </lineage>
</organism>
<dbReference type="RefSeq" id="WP_174404339.1">
    <property type="nucleotide sequence ID" value="NZ_BLVO01000012.1"/>
</dbReference>
<dbReference type="EMBL" id="BLVO01000012">
    <property type="protein sequence ID" value="GFM32648.1"/>
    <property type="molecule type" value="Genomic_DNA"/>
</dbReference>
<dbReference type="InterPro" id="IPR001789">
    <property type="entry name" value="Sig_transdc_resp-reg_receiver"/>
</dbReference>
<dbReference type="SUPFAM" id="SSF109604">
    <property type="entry name" value="HD-domain/PDEase-like"/>
    <property type="match status" value="1"/>
</dbReference>
<dbReference type="PANTHER" id="PTHR45228:SF1">
    <property type="entry name" value="CYCLIC DI-GMP PHOSPHODIESTERASE TM_0186"/>
    <property type="match status" value="1"/>
</dbReference>
<evidence type="ECO:0000313" key="6">
    <source>
        <dbReference type="Proteomes" id="UP000503840"/>
    </source>
</evidence>
<dbReference type="GO" id="GO:0000160">
    <property type="term" value="P:phosphorelay signal transduction system"/>
    <property type="evidence" value="ECO:0007669"/>
    <property type="project" value="InterPro"/>
</dbReference>
<dbReference type="InterPro" id="IPR052020">
    <property type="entry name" value="Cyclic_di-GMP/3'3'-cGAMP_PDE"/>
</dbReference>
<dbReference type="Pfam" id="PF13487">
    <property type="entry name" value="HD_5"/>
    <property type="match status" value="1"/>
</dbReference>
<dbReference type="PROSITE" id="PS50110">
    <property type="entry name" value="RESPONSE_REGULATORY"/>
    <property type="match status" value="2"/>
</dbReference>
<dbReference type="Gene3D" id="3.40.50.2300">
    <property type="match status" value="2"/>
</dbReference>
<dbReference type="InterPro" id="IPR037522">
    <property type="entry name" value="HD_GYP_dom"/>
</dbReference>
<dbReference type="CDD" id="cd00077">
    <property type="entry name" value="HDc"/>
    <property type="match status" value="1"/>
</dbReference>
<dbReference type="PANTHER" id="PTHR45228">
    <property type="entry name" value="CYCLIC DI-GMP PHOSPHODIESTERASE TM_0186-RELATED"/>
    <property type="match status" value="1"/>
</dbReference>
<evidence type="ECO:0000256" key="1">
    <source>
        <dbReference type="PROSITE-ProRule" id="PRU00169"/>
    </source>
</evidence>
<dbReference type="InterPro" id="IPR011006">
    <property type="entry name" value="CheY-like_superfamily"/>
</dbReference>
<feature type="modified residue" description="4-aspartylphosphate" evidence="1">
    <location>
        <position position="58"/>
    </location>
</feature>
<evidence type="ECO:0000256" key="2">
    <source>
        <dbReference type="SAM" id="MobiDB-lite"/>
    </source>
</evidence>
<dbReference type="Proteomes" id="UP000503840">
    <property type="component" value="Unassembled WGS sequence"/>
</dbReference>
<feature type="region of interest" description="Disordered" evidence="2">
    <location>
        <begin position="455"/>
        <end position="476"/>
    </location>
</feature>
<protein>
    <recommendedName>
        <fullName evidence="7">Response regulator</fullName>
    </recommendedName>
</protein>
<feature type="domain" description="Response regulatory" evidence="3">
    <location>
        <begin position="135"/>
        <end position="251"/>
    </location>
</feature>
<dbReference type="AlphaFoldDB" id="A0A7J0BGH9"/>
<feature type="domain" description="HD-GYP" evidence="4">
    <location>
        <begin position="268"/>
        <end position="463"/>
    </location>
</feature>
<dbReference type="InterPro" id="IPR003607">
    <property type="entry name" value="HD/PDEase_dom"/>
</dbReference>
<feature type="domain" description="Response regulatory" evidence="3">
    <location>
        <begin position="9"/>
        <end position="125"/>
    </location>
</feature>
<dbReference type="SMART" id="SM00471">
    <property type="entry name" value="HDc"/>
    <property type="match status" value="1"/>
</dbReference>
<dbReference type="PROSITE" id="PS51832">
    <property type="entry name" value="HD_GYP"/>
    <property type="match status" value="1"/>
</dbReference>